<dbReference type="AlphaFoldDB" id="A0AAD5QSF1"/>
<keyword evidence="1" id="KW-1015">Disulfide bond</keyword>
<dbReference type="GO" id="GO:0008270">
    <property type="term" value="F:zinc ion binding"/>
    <property type="evidence" value="ECO:0007669"/>
    <property type="project" value="UniProtKB-UniRule"/>
</dbReference>
<dbReference type="PROSITE" id="PS51864">
    <property type="entry name" value="ASTACIN"/>
    <property type="match status" value="1"/>
</dbReference>
<dbReference type="PANTHER" id="PTHR10127">
    <property type="entry name" value="DISCOIDIN, CUB, EGF, LAMININ , AND ZINC METALLOPROTEASE DOMAIN CONTAINING"/>
    <property type="match status" value="1"/>
</dbReference>
<organism evidence="6 7">
    <name type="scientific">Parelaphostrongylus tenuis</name>
    <name type="common">Meningeal worm</name>
    <dbReference type="NCBI Taxonomy" id="148309"/>
    <lineage>
        <taxon>Eukaryota</taxon>
        <taxon>Metazoa</taxon>
        <taxon>Ecdysozoa</taxon>
        <taxon>Nematoda</taxon>
        <taxon>Chromadorea</taxon>
        <taxon>Rhabditida</taxon>
        <taxon>Rhabditina</taxon>
        <taxon>Rhabditomorpha</taxon>
        <taxon>Strongyloidea</taxon>
        <taxon>Metastrongylidae</taxon>
        <taxon>Parelaphostrongylus</taxon>
    </lineage>
</organism>
<evidence type="ECO:0000256" key="3">
    <source>
        <dbReference type="RuleBase" id="RU361183"/>
    </source>
</evidence>
<feature type="binding site" evidence="2">
    <location>
        <position position="161"/>
    </location>
    <ligand>
        <name>Zn(2+)</name>
        <dbReference type="ChEBI" id="CHEBI:29105"/>
        <note>catalytic</note>
    </ligand>
</feature>
<dbReference type="InterPro" id="IPR024079">
    <property type="entry name" value="MetalloPept_cat_dom_sf"/>
</dbReference>
<dbReference type="EMBL" id="JAHQIW010003069">
    <property type="protein sequence ID" value="KAJ1357205.1"/>
    <property type="molecule type" value="Genomic_DNA"/>
</dbReference>
<feature type="signal peptide" evidence="3">
    <location>
        <begin position="1"/>
        <end position="23"/>
    </location>
</feature>
<evidence type="ECO:0000259" key="4">
    <source>
        <dbReference type="PROSITE" id="PS51864"/>
    </source>
</evidence>
<keyword evidence="2 3" id="KW-0378">Hydrolase</keyword>
<keyword evidence="2 3" id="KW-0862">Zinc</keyword>
<evidence type="ECO:0000256" key="1">
    <source>
        <dbReference type="ARBA" id="ARBA00023157"/>
    </source>
</evidence>
<evidence type="ECO:0000256" key="2">
    <source>
        <dbReference type="PROSITE-ProRule" id="PRU01211"/>
    </source>
</evidence>
<feature type="binding site" evidence="2">
    <location>
        <position position="167"/>
    </location>
    <ligand>
        <name>Zn(2+)</name>
        <dbReference type="ChEBI" id="CHEBI:29105"/>
        <note>catalytic</note>
    </ligand>
</feature>
<dbReference type="PRINTS" id="PR00480">
    <property type="entry name" value="ASTACIN"/>
</dbReference>
<feature type="domain" description="Peptidase M12A" evidence="4">
    <location>
        <begin position="54"/>
        <end position="261"/>
    </location>
</feature>
<keyword evidence="2 3" id="KW-0479">Metal-binding</keyword>
<dbReference type="InterPro" id="IPR034035">
    <property type="entry name" value="Astacin-like_dom"/>
</dbReference>
<dbReference type="GO" id="GO:0004222">
    <property type="term" value="F:metalloendopeptidase activity"/>
    <property type="evidence" value="ECO:0007669"/>
    <property type="project" value="UniProtKB-UniRule"/>
</dbReference>
<comment type="cofactor">
    <cofactor evidence="2 3">
        <name>Zn(2+)</name>
        <dbReference type="ChEBI" id="CHEBI:29105"/>
    </cofactor>
    <text evidence="2 3">Binds 1 zinc ion per subunit.</text>
</comment>
<evidence type="ECO:0000313" key="7">
    <source>
        <dbReference type="Proteomes" id="UP001196413"/>
    </source>
</evidence>
<dbReference type="Proteomes" id="UP001196413">
    <property type="component" value="Unassembled WGS sequence"/>
</dbReference>
<comment type="caution">
    <text evidence="6">The sequence shown here is derived from an EMBL/GenBank/DDBJ whole genome shotgun (WGS) entry which is preliminary data.</text>
</comment>
<feature type="binding site" evidence="2">
    <location>
        <position position="157"/>
    </location>
    <ligand>
        <name>Zn(2+)</name>
        <dbReference type="ChEBI" id="CHEBI:29105"/>
        <note>catalytic</note>
    </ligand>
</feature>
<evidence type="ECO:0000313" key="5">
    <source>
        <dbReference type="EMBL" id="KAJ1357205.1"/>
    </source>
</evidence>
<evidence type="ECO:0000313" key="6">
    <source>
        <dbReference type="EMBL" id="KAJ1357206.1"/>
    </source>
</evidence>
<comment type="caution">
    <text evidence="2">Lacks conserved residue(s) required for the propagation of feature annotation.</text>
</comment>
<feature type="chain" id="PRO_5042311500" description="Metalloendopeptidase" evidence="3">
    <location>
        <begin position="24"/>
        <end position="347"/>
    </location>
</feature>
<dbReference type="EC" id="3.4.24.-" evidence="3"/>
<keyword evidence="3" id="KW-0732">Signal</keyword>
<dbReference type="Gene3D" id="3.40.390.10">
    <property type="entry name" value="Collagenase (Catalytic Domain)"/>
    <property type="match status" value="1"/>
</dbReference>
<dbReference type="SUPFAM" id="SSF55486">
    <property type="entry name" value="Metalloproteases ('zincins'), catalytic domain"/>
    <property type="match status" value="1"/>
</dbReference>
<dbReference type="SMART" id="SM00235">
    <property type="entry name" value="ZnMc"/>
    <property type="match status" value="1"/>
</dbReference>
<keyword evidence="7" id="KW-1185">Reference proteome</keyword>
<dbReference type="Pfam" id="PF01400">
    <property type="entry name" value="Astacin"/>
    <property type="match status" value="1"/>
</dbReference>
<keyword evidence="2 3" id="KW-0482">Metalloprotease</keyword>
<protein>
    <recommendedName>
        <fullName evidence="3">Metalloendopeptidase</fullName>
        <ecNumber evidence="3">3.4.24.-</ecNumber>
    </recommendedName>
</protein>
<keyword evidence="2 3" id="KW-0645">Protease</keyword>
<proteinExistence type="predicted"/>
<name>A0AAD5QSF1_PARTN</name>
<feature type="active site" evidence="2">
    <location>
        <position position="158"/>
    </location>
</feature>
<dbReference type="InterPro" id="IPR001506">
    <property type="entry name" value="Peptidase_M12A"/>
</dbReference>
<gene>
    <name evidence="5" type="ORF">KIN20_015302</name>
    <name evidence="6" type="ORF">KIN20_015303</name>
</gene>
<dbReference type="EMBL" id="JAHQIW010003069">
    <property type="protein sequence ID" value="KAJ1357206.1"/>
    <property type="molecule type" value="Genomic_DNA"/>
</dbReference>
<dbReference type="InterPro" id="IPR006026">
    <property type="entry name" value="Peptidase_Metallo"/>
</dbReference>
<dbReference type="PANTHER" id="PTHR10127:SF880">
    <property type="entry name" value="ZINC METALLOPROTEINASE NAS-5"/>
    <property type="match status" value="1"/>
</dbReference>
<sequence>MTLITLWRLLSLLSLAELTLGRGKVIDISNGEGDILQLRRRNSLSYYGGEIYRNALFNNTQRKWNVRDATGNIVIPYEIGGRYDAQERNIIKQAMKRIEDNTCIRFRLRNSERDYIDISNRRGEGCYTSVGRLHGRSILMLESNERSTCIEVQIVQHELLHVIGLWHEHMRYDRDKYIKVHYRNIRRGLESQFDKVSPREATVYNMPYDYKSVMHYPSTAFARPGTITMETLDKKYMNVIGRQTDASKIDYEKVCKIYGCQKCNGESLKPGGGDENPSTLAPKPTRPTRGKCFDVNSRFCVILGRRRILRCNGSHRKICCATCRNIAAGRRDDYFEFSYEDYDSNKI</sequence>
<dbReference type="CDD" id="cd04280">
    <property type="entry name" value="ZnMc_astacin_like"/>
    <property type="match status" value="1"/>
</dbReference>
<reference evidence="6" key="1">
    <citation type="submission" date="2021-06" db="EMBL/GenBank/DDBJ databases">
        <title>Parelaphostrongylus tenuis whole genome reference sequence.</title>
        <authorList>
            <person name="Garwood T.J."/>
            <person name="Larsen P.A."/>
            <person name="Fountain-Jones N.M."/>
            <person name="Garbe J.R."/>
            <person name="Macchietto M.G."/>
            <person name="Kania S.A."/>
            <person name="Gerhold R.W."/>
            <person name="Richards J.E."/>
            <person name="Wolf T.M."/>
        </authorList>
    </citation>
    <scope>NUCLEOTIDE SEQUENCE</scope>
    <source>
        <strain evidence="6">MNPRO001-30</strain>
        <tissue evidence="6">Meninges</tissue>
    </source>
</reference>
<accession>A0AAD5QSF1</accession>
<dbReference type="GO" id="GO:0006508">
    <property type="term" value="P:proteolysis"/>
    <property type="evidence" value="ECO:0007669"/>
    <property type="project" value="UniProtKB-KW"/>
</dbReference>